<accession>A0A1D1YEX7</accession>
<reference evidence="1" key="1">
    <citation type="submission" date="2015-07" db="EMBL/GenBank/DDBJ databases">
        <title>Transcriptome Assembly of Anthurium amnicola.</title>
        <authorList>
            <person name="Suzuki J."/>
        </authorList>
    </citation>
    <scope>NUCLEOTIDE SEQUENCE</scope>
</reference>
<protein>
    <submittedName>
        <fullName evidence="1">ATP-dependent helicase/deoxyribonuclease subunit B</fullName>
    </submittedName>
</protein>
<keyword evidence="1" id="KW-0067">ATP-binding</keyword>
<gene>
    <name evidence="1" type="primary">rexB_0</name>
    <name evidence="1" type="ORF">g.4521</name>
</gene>
<name>A0A1D1YEX7_9ARAE</name>
<dbReference type="GO" id="GO:0004386">
    <property type="term" value="F:helicase activity"/>
    <property type="evidence" value="ECO:0007669"/>
    <property type="project" value="UniProtKB-KW"/>
</dbReference>
<proteinExistence type="predicted"/>
<organism evidence="1">
    <name type="scientific">Anthurium amnicola</name>
    <dbReference type="NCBI Taxonomy" id="1678845"/>
    <lineage>
        <taxon>Eukaryota</taxon>
        <taxon>Viridiplantae</taxon>
        <taxon>Streptophyta</taxon>
        <taxon>Embryophyta</taxon>
        <taxon>Tracheophyta</taxon>
        <taxon>Spermatophyta</taxon>
        <taxon>Magnoliopsida</taxon>
        <taxon>Liliopsida</taxon>
        <taxon>Araceae</taxon>
        <taxon>Pothoideae</taxon>
        <taxon>Potheae</taxon>
        <taxon>Anthurium</taxon>
    </lineage>
</organism>
<dbReference type="AlphaFoldDB" id="A0A1D1YEX7"/>
<dbReference type="EMBL" id="GDJX01014744">
    <property type="protein sequence ID" value="JAT53192.1"/>
    <property type="molecule type" value="Transcribed_RNA"/>
</dbReference>
<sequence>PPPPPTSSPHPCRFVKALPSNSPNFERASSNSSCLVESEIIFLLHGMSSSLDLSPLSLNYEINLHPISKSTHIHEPHMHTHIQYSIRFPPLLALNFVLPSL</sequence>
<evidence type="ECO:0000313" key="1">
    <source>
        <dbReference type="EMBL" id="JAT53192.1"/>
    </source>
</evidence>
<keyword evidence="1" id="KW-0547">Nucleotide-binding</keyword>
<keyword evidence="1" id="KW-0378">Hydrolase</keyword>
<feature type="non-terminal residue" evidence="1">
    <location>
        <position position="1"/>
    </location>
</feature>
<keyword evidence="1" id="KW-0347">Helicase</keyword>